<keyword evidence="1" id="KW-0732">Signal</keyword>
<dbReference type="RefSeq" id="WP_136080326.1">
    <property type="nucleotide sequence ID" value="NZ_CAAHFG010000002.1"/>
</dbReference>
<evidence type="ECO:0008006" key="4">
    <source>
        <dbReference type="Google" id="ProtNLM"/>
    </source>
</evidence>
<organism evidence="2 3">
    <name type="scientific">Pontiella desulfatans</name>
    <dbReference type="NCBI Taxonomy" id="2750659"/>
    <lineage>
        <taxon>Bacteria</taxon>
        <taxon>Pseudomonadati</taxon>
        <taxon>Kiritimatiellota</taxon>
        <taxon>Kiritimatiellia</taxon>
        <taxon>Kiritimatiellales</taxon>
        <taxon>Pontiellaceae</taxon>
        <taxon>Pontiella</taxon>
    </lineage>
</organism>
<dbReference type="Gene3D" id="2.40.160.10">
    <property type="entry name" value="Porin"/>
    <property type="match status" value="1"/>
</dbReference>
<dbReference type="Proteomes" id="UP000366872">
    <property type="component" value="Unassembled WGS sequence"/>
</dbReference>
<accession>A0A6C2U3U1</accession>
<keyword evidence="3" id="KW-1185">Reference proteome</keyword>
<protein>
    <recommendedName>
        <fullName evidence="4">Outer membrane porin, OprD family</fullName>
    </recommendedName>
</protein>
<evidence type="ECO:0000256" key="1">
    <source>
        <dbReference type="SAM" id="SignalP"/>
    </source>
</evidence>
<name>A0A6C2U3U1_PONDE</name>
<proteinExistence type="predicted"/>
<dbReference type="EMBL" id="CAAHFG010000002">
    <property type="protein sequence ID" value="VGO14692.1"/>
    <property type="molecule type" value="Genomic_DNA"/>
</dbReference>
<gene>
    <name evidence="2" type="ORF">PDESU_03260</name>
</gene>
<reference evidence="2 3" key="1">
    <citation type="submission" date="2019-04" db="EMBL/GenBank/DDBJ databases">
        <authorList>
            <person name="Van Vliet M D."/>
        </authorList>
    </citation>
    <scope>NUCLEOTIDE SEQUENCE [LARGE SCALE GENOMIC DNA]</scope>
    <source>
        <strain evidence="2 3">F1</strain>
    </source>
</reference>
<feature type="signal peptide" evidence="1">
    <location>
        <begin position="1"/>
        <end position="19"/>
    </location>
</feature>
<sequence>MKKTTLVLATAMIASFASAEGVIEQFNNLGYGTLSGRLQALSMYRDFENNAPDTAHSTTLGLQLNYLSPEKEGWSIGATYNGAGVLDSQDYGTAAHPGDALVANGRVNVLNEGYLNYNMEALGLTNTSATVGRKVNNAEVFRADDFRQKPRSIGALQFESKDVKNHRIAGGHAWRMSNWIDVYDRWDFNDFGDVFGTGYDTDGVTWGEVVNNGIENLEVAAFDAVAWDVANLFGLRAKWDMAEKTSLLGYYRNEVDVGRAADHKANVFGLSLAQKVGEVKLEGGYFGVYGDNLRFQETTTGINHALGSSMMLYSGQFVGDSHTLYAKAVTTLESSKTTLYGLYNATFHDQSQTGGRSGHEVNVVAKQPIPKLDNLTVALKIGLGYRDLTNGTEDTIATDTRLFITYAF</sequence>
<evidence type="ECO:0000313" key="2">
    <source>
        <dbReference type="EMBL" id="VGO14692.1"/>
    </source>
</evidence>
<evidence type="ECO:0000313" key="3">
    <source>
        <dbReference type="Proteomes" id="UP000366872"/>
    </source>
</evidence>
<feature type="chain" id="PRO_5025625602" description="Outer membrane porin, OprD family" evidence="1">
    <location>
        <begin position="20"/>
        <end position="408"/>
    </location>
</feature>
<dbReference type="InterPro" id="IPR023614">
    <property type="entry name" value="Porin_dom_sf"/>
</dbReference>
<dbReference type="AlphaFoldDB" id="A0A6C2U3U1"/>